<reference evidence="3 4" key="1">
    <citation type="submission" date="2019-02" db="EMBL/GenBank/DDBJ databases">
        <title>Genome sequencing of the rare red list fungi Antrodiella citrinella (Flaviporus citrinellus).</title>
        <authorList>
            <person name="Buettner E."/>
            <person name="Kellner H."/>
        </authorList>
    </citation>
    <scope>NUCLEOTIDE SEQUENCE [LARGE SCALE GENOMIC DNA]</scope>
    <source>
        <strain evidence="3 4">DSM 108506</strain>
    </source>
</reference>
<feature type="region of interest" description="Disordered" evidence="2">
    <location>
        <begin position="1"/>
        <end position="50"/>
    </location>
</feature>
<dbReference type="InterPro" id="IPR033909">
    <property type="entry name" value="RNR_small"/>
</dbReference>
<dbReference type="InterPro" id="IPR012348">
    <property type="entry name" value="RNR-like"/>
</dbReference>
<dbReference type="AlphaFoldDB" id="A0A4S4MQN2"/>
<dbReference type="Gene3D" id="1.10.620.20">
    <property type="entry name" value="Ribonucleotide Reductase, subunit A"/>
    <property type="match status" value="2"/>
</dbReference>
<dbReference type="GO" id="GO:0009263">
    <property type="term" value="P:deoxyribonucleotide biosynthetic process"/>
    <property type="evidence" value="ECO:0007669"/>
    <property type="project" value="InterPro"/>
</dbReference>
<gene>
    <name evidence="3" type="ORF">EUX98_g6147</name>
</gene>
<dbReference type="PANTHER" id="PTHR23409:SF18">
    <property type="entry name" value="RIBONUCLEOSIDE-DIPHOSPHATE REDUCTASE SUBUNIT M2"/>
    <property type="match status" value="1"/>
</dbReference>
<accession>A0A4S4MQN2</accession>
<evidence type="ECO:0000256" key="2">
    <source>
        <dbReference type="SAM" id="MobiDB-lite"/>
    </source>
</evidence>
<keyword evidence="4" id="KW-1185">Reference proteome</keyword>
<feature type="compositionally biased region" description="Basic and acidic residues" evidence="2">
    <location>
        <begin position="31"/>
        <end position="42"/>
    </location>
</feature>
<feature type="compositionally biased region" description="Basic and acidic residues" evidence="2">
    <location>
        <begin position="648"/>
        <end position="658"/>
    </location>
</feature>
<feature type="compositionally biased region" description="Low complexity" evidence="2">
    <location>
        <begin position="1"/>
        <end position="21"/>
    </location>
</feature>
<dbReference type="EMBL" id="SGPM01000206">
    <property type="protein sequence ID" value="THH28035.1"/>
    <property type="molecule type" value="Genomic_DNA"/>
</dbReference>
<dbReference type="OrthoDB" id="10248373at2759"/>
<dbReference type="PROSITE" id="PS00368">
    <property type="entry name" value="RIBORED_SMALL"/>
    <property type="match status" value="1"/>
</dbReference>
<dbReference type="InterPro" id="IPR009078">
    <property type="entry name" value="Ferritin-like_SF"/>
</dbReference>
<dbReference type="GO" id="GO:0016491">
    <property type="term" value="F:oxidoreductase activity"/>
    <property type="evidence" value="ECO:0007669"/>
    <property type="project" value="InterPro"/>
</dbReference>
<dbReference type="CDD" id="cd01049">
    <property type="entry name" value="RNRR2"/>
    <property type="match status" value="1"/>
</dbReference>
<protein>
    <submittedName>
        <fullName evidence="3">Uncharacterized protein</fullName>
    </submittedName>
</protein>
<feature type="region of interest" description="Disordered" evidence="2">
    <location>
        <begin position="597"/>
        <end position="658"/>
    </location>
</feature>
<evidence type="ECO:0000313" key="3">
    <source>
        <dbReference type="EMBL" id="THH28035.1"/>
    </source>
</evidence>
<dbReference type="PANTHER" id="PTHR23409">
    <property type="entry name" value="RIBONUCLEOSIDE-DIPHOSPHATE REDUCTASE SMALL CHAIN"/>
    <property type="match status" value="1"/>
</dbReference>
<comment type="similarity">
    <text evidence="1">Belongs to the ribonucleoside diphosphate reductase small chain family.</text>
</comment>
<comment type="caution">
    <text evidence="3">The sequence shown here is derived from an EMBL/GenBank/DDBJ whole genome shotgun (WGS) entry which is preliminary data.</text>
</comment>
<proteinExistence type="inferred from homology"/>
<dbReference type="InterPro" id="IPR030475">
    <property type="entry name" value="RNR_small_AS"/>
</dbReference>
<dbReference type="SUPFAM" id="SSF47240">
    <property type="entry name" value="Ferritin-like"/>
    <property type="match status" value="1"/>
</dbReference>
<sequence>MVTVKTPSKTSSKRAASATESMTLSSPTKGVKVEPLIDDKKRSVSPASVSSDAKDEDVFKLKVVKEPTLEELQKRFVGDVTLPENQEPLLMESKRRFVLFPIQYHEIWQMYKKAEASFWTAEEMDLSKDIHDWTNRLNDNKRHFVSHVLAFFAASDGIVNENLVERFSNEVQAAEARCFYSFQIMMENIHSETYSLLIDTYIRDSTQREHLFDAMETIPCIKTKADWPMLWISDKDSCFGERLVAFAAVEGIFSGSFASIFWLNKRGLMPGLTHLKRRPHPDTIKRIIQKAVAIEQEFLTDALPCSLMCQYIKFVADRLLMSLGNPRIYNVTNPFDFMDMISLQGKTNFFEKRVSDYLKAGVHSSVNAKVSEAPSTSRTFASREFPSLRLGHIAMSFSQCLWGRWVNGGGDSEEDEVDAPDVEHRDNSTVALVSLLGVTFGLPAVAFDPPPGERLASGRLHLPSSTDSHLCTMSDDFEGLSELSEEEDWEQDLDPADEFARTLDLEIKDWDVLADLIRGYAEELYPANMERDTHRPSEEHESDANLSYLLFLRHTDLDISCHNQDPEIQRRLWNHFHSSLEEAQDTFKHLASSRTKGMTLEPLPPAATTIIPYSHTGPTHTPPSSPEQKPRSKRPRPQARGLPYGPPEGEHDKLEGKQGAERALLRKEDKDKVGVQARFNPAHGETYQAEVAFNASHLNITKSGWRGVHMGKRRDMQELLRMWESGEILEVVKHFKFIPFKNTHLFSGHPEAQRPTYIRDTSGRLIIYRADLPRWAFEIVERVGGKADSLVANTHLEETASKHLRISGFQRTKKNGKDNDLAFRAFWDKDMNKLSGYVTSVLYHHFPALAKMMEAANQELFERFQMKPDFGLFWNFCLNAPYPAKRVDKVLCSPHVDAMNGAILVCAVLVYYVGKGPVNNQERIWLVLWEAGIVIQVPIGVLIVYPSALIMHFNIDIADLHFVTTDHSEIPTPENSKPMEEGGARSSMVWFTQASVLQSAALHYNTVKETKRKEKEAQGRQKRATPYYATSYNAAAALAANYFPVQS</sequence>
<evidence type="ECO:0000313" key="4">
    <source>
        <dbReference type="Proteomes" id="UP000308730"/>
    </source>
</evidence>
<dbReference type="InterPro" id="IPR000358">
    <property type="entry name" value="RNR_small_fam"/>
</dbReference>
<evidence type="ECO:0000256" key="1">
    <source>
        <dbReference type="ARBA" id="ARBA00009303"/>
    </source>
</evidence>
<organism evidence="3 4">
    <name type="scientific">Antrodiella citrinella</name>
    <dbReference type="NCBI Taxonomy" id="2447956"/>
    <lineage>
        <taxon>Eukaryota</taxon>
        <taxon>Fungi</taxon>
        <taxon>Dikarya</taxon>
        <taxon>Basidiomycota</taxon>
        <taxon>Agaricomycotina</taxon>
        <taxon>Agaricomycetes</taxon>
        <taxon>Polyporales</taxon>
        <taxon>Steccherinaceae</taxon>
        <taxon>Antrodiella</taxon>
    </lineage>
</organism>
<name>A0A4S4MQN2_9APHY</name>
<dbReference type="Pfam" id="PF00268">
    <property type="entry name" value="Ribonuc_red_sm"/>
    <property type="match status" value="1"/>
</dbReference>
<dbReference type="Proteomes" id="UP000308730">
    <property type="component" value="Unassembled WGS sequence"/>
</dbReference>